<reference evidence="1 2" key="1">
    <citation type="submission" date="2013-12" db="EMBL/GenBank/DDBJ databases">
        <title>Draft genome sequence of Caloranaerobacter sp. H53214.</title>
        <authorList>
            <person name="Jiang L.J."/>
            <person name="Shao Z.Z."/>
            <person name="Long M.N."/>
        </authorList>
    </citation>
    <scope>NUCLEOTIDE SEQUENCE [LARGE SCALE GENOMIC DNA]</scope>
    <source>
        <strain evidence="1 2">H53214</strain>
    </source>
</reference>
<dbReference type="Proteomes" id="UP000029622">
    <property type="component" value="Unassembled WGS sequence"/>
</dbReference>
<evidence type="ECO:0000313" key="1">
    <source>
        <dbReference type="EMBL" id="KGG80592.1"/>
    </source>
</evidence>
<comment type="caution">
    <text evidence="1">The sequence shown here is derived from an EMBL/GenBank/DDBJ whole genome shotgun (WGS) entry which is preliminary data.</text>
</comment>
<accession>A0A096BIC0</accession>
<dbReference type="InterPro" id="IPR035205">
    <property type="entry name" value="DUF5320"/>
</dbReference>
<dbReference type="STRING" id="1156417.Y919_05340"/>
<proteinExistence type="predicted"/>
<evidence type="ECO:0000313" key="2">
    <source>
        <dbReference type="Proteomes" id="UP000029622"/>
    </source>
</evidence>
<name>A0A096BIC0_9FIRM</name>
<sequence>MPRGDRTGPMGAGPMTGRKMGYCAGYDVPGYMNAGYGRGYGRGFGRGFGRFCRRGFGFGRGFGWRAFAYDAPSKEELKGYINEEIRFLKGQLDSLEKRLKDLDSKEEA</sequence>
<dbReference type="AlphaFoldDB" id="A0A096BIC0"/>
<dbReference type="RefSeq" id="WP_035163064.1">
    <property type="nucleotide sequence ID" value="NZ_AZTB01000020.1"/>
</dbReference>
<protein>
    <recommendedName>
        <fullName evidence="3">Cytoplasmic protein</fullName>
    </recommendedName>
</protein>
<gene>
    <name evidence="1" type="ORF">Y919_05340</name>
</gene>
<organism evidence="1 2">
    <name type="scientific">Caloranaerobacter azorensis H53214</name>
    <dbReference type="NCBI Taxonomy" id="1156417"/>
    <lineage>
        <taxon>Bacteria</taxon>
        <taxon>Bacillati</taxon>
        <taxon>Bacillota</taxon>
        <taxon>Tissierellia</taxon>
        <taxon>Tissierellales</taxon>
        <taxon>Thermohalobacteraceae</taxon>
        <taxon>Caloranaerobacter</taxon>
    </lineage>
</organism>
<evidence type="ECO:0008006" key="3">
    <source>
        <dbReference type="Google" id="ProtNLM"/>
    </source>
</evidence>
<dbReference type="EMBL" id="AZTB01000020">
    <property type="protein sequence ID" value="KGG80592.1"/>
    <property type="molecule type" value="Genomic_DNA"/>
</dbReference>
<dbReference type="Pfam" id="PF17253">
    <property type="entry name" value="DUF5320"/>
    <property type="match status" value="1"/>
</dbReference>